<accession>A0AA94Y6I3</accession>
<feature type="transmembrane region" description="Helical" evidence="1">
    <location>
        <begin position="219"/>
        <end position="240"/>
    </location>
</feature>
<sequence length="413" mass="48783">MYYNGYIRLYTVTVATLFLLSPLLALPYILLGIYRQERSAYFFFALFLGFLAWLQVPLSDLFRHSLNIYHYLDKLFSYAYVNKQSADYFIPIVNWILVNGNIPYQYLRLFSVTESFFLLTVIFNYMIETSEREYTYGEVFMRFCIMYLFFEFIMTTSGVRYGFAVCQYIYALHLVFNKKSWLPALFFALFATQIHVSFAFFIPISVLLYWLCSTKRKTIVFFGLLSVVLIPIISHFSYLLGRRADWYFGGGNSVSDNSAITIYGFILTIGVRLFLLPFLVLVYQYFTPPTHTHIRVAIPNHSCRWTRMAAVWIGMAVMFITNMTMLYRLTFVLSTIGIFLLLEIEQHFYIRKRFITILLWCGIMTTLCNTVNYRSIILNSRYQYIAMPVPVILQDHYDKQWILEHVNGNKMKQ</sequence>
<dbReference type="EMBL" id="CP103166">
    <property type="protein sequence ID" value="UVQ95899.1"/>
    <property type="molecule type" value="Genomic_DNA"/>
</dbReference>
<keyword evidence="1" id="KW-0812">Transmembrane</keyword>
<proteinExistence type="predicted"/>
<dbReference type="InterPro" id="IPR049458">
    <property type="entry name" value="EpsG-like"/>
</dbReference>
<keyword evidence="1" id="KW-1133">Transmembrane helix</keyword>
<organism evidence="2 3">
    <name type="scientific">Bacteroides caccae</name>
    <dbReference type="NCBI Taxonomy" id="47678"/>
    <lineage>
        <taxon>Bacteria</taxon>
        <taxon>Pseudomonadati</taxon>
        <taxon>Bacteroidota</taxon>
        <taxon>Bacteroidia</taxon>
        <taxon>Bacteroidales</taxon>
        <taxon>Bacteroidaceae</taxon>
        <taxon>Bacteroides</taxon>
    </lineage>
</organism>
<evidence type="ECO:0000256" key="1">
    <source>
        <dbReference type="SAM" id="Phobius"/>
    </source>
</evidence>
<reference evidence="2" key="1">
    <citation type="submission" date="2022-08" db="EMBL/GenBank/DDBJ databases">
        <title>Genome Sequencing of Bacteroides fragilis Group Isolates with Nanopore Technology.</title>
        <authorList>
            <person name="Tisza M.J."/>
            <person name="Smith D."/>
            <person name="Dekker J.P."/>
        </authorList>
    </citation>
    <scope>NUCLEOTIDE SEQUENCE</scope>
    <source>
        <strain evidence="2">BFG-474</strain>
    </source>
</reference>
<dbReference type="Pfam" id="PF14897">
    <property type="entry name" value="EpsG"/>
    <property type="match status" value="1"/>
</dbReference>
<feature type="transmembrane region" description="Helical" evidence="1">
    <location>
        <begin position="181"/>
        <end position="212"/>
    </location>
</feature>
<evidence type="ECO:0000313" key="2">
    <source>
        <dbReference type="EMBL" id="UVQ95899.1"/>
    </source>
</evidence>
<feature type="transmembrane region" description="Helical" evidence="1">
    <location>
        <begin position="260"/>
        <end position="283"/>
    </location>
</feature>
<feature type="transmembrane region" description="Helical" evidence="1">
    <location>
        <begin position="40"/>
        <end position="56"/>
    </location>
</feature>
<evidence type="ECO:0000313" key="3">
    <source>
        <dbReference type="Proteomes" id="UP001060260"/>
    </source>
</evidence>
<name>A0AA94Y6I3_9BACE</name>
<dbReference type="Proteomes" id="UP001060260">
    <property type="component" value="Chromosome"/>
</dbReference>
<feature type="transmembrane region" description="Helical" evidence="1">
    <location>
        <begin position="354"/>
        <end position="373"/>
    </location>
</feature>
<gene>
    <name evidence="2" type="ORF">NXW23_16335</name>
</gene>
<feature type="transmembrane region" description="Helical" evidence="1">
    <location>
        <begin position="106"/>
        <end position="127"/>
    </location>
</feature>
<keyword evidence="1" id="KW-0472">Membrane</keyword>
<protein>
    <submittedName>
        <fullName evidence="2">EpsG family protein</fullName>
    </submittedName>
</protein>
<dbReference type="AlphaFoldDB" id="A0AA94Y6I3"/>
<feature type="transmembrane region" description="Helical" evidence="1">
    <location>
        <begin position="6"/>
        <end position="33"/>
    </location>
</feature>
<feature type="transmembrane region" description="Helical" evidence="1">
    <location>
        <begin position="139"/>
        <end position="161"/>
    </location>
</feature>